<evidence type="ECO:0000313" key="4">
    <source>
        <dbReference type="Proteomes" id="UP000355283"/>
    </source>
</evidence>
<evidence type="ECO:0000313" key="3">
    <source>
        <dbReference type="EMBL" id="TFJ81026.1"/>
    </source>
</evidence>
<dbReference type="AlphaFoldDB" id="A0A4D9CQH9"/>
<comment type="caution">
    <text evidence="3">The sequence shown here is derived from an EMBL/GenBank/DDBJ whole genome shotgun (WGS) entry which is preliminary data.</text>
</comment>
<organism evidence="3 4">
    <name type="scientific">Nannochloropsis salina CCMP1776</name>
    <dbReference type="NCBI Taxonomy" id="1027361"/>
    <lineage>
        <taxon>Eukaryota</taxon>
        <taxon>Sar</taxon>
        <taxon>Stramenopiles</taxon>
        <taxon>Ochrophyta</taxon>
        <taxon>Eustigmatophyceae</taxon>
        <taxon>Eustigmatales</taxon>
        <taxon>Monodopsidaceae</taxon>
        <taxon>Microchloropsis</taxon>
        <taxon>Microchloropsis salina</taxon>
    </lineage>
</organism>
<sequence length="431" mass="47890">MLLHIGKGGRKVAVYFLLAFAITGEPTQAFLPVLRASSPLLPHSSSVVRHFPDLGLTKDSSSSSKSSCRPVSLSSVNSASPSGGSNEVAEDGVSLKDLQDLGADAAFLETQVVEWLDNEWIPQDCHQEVAKVAAKAYVKARDEGIADLGGVLLHVGTELEDMDMGDAFVDAWMVANKVSDLLLMRMGREVCCPEPEFTDEQRVLMTEGRGEREIMASGLLGRGAPGSKATLGGGSGGSSLLKDKDVPQLLNPQAPPAFFTLDAVLRSAEQYVDEFARFDFIRKFLDGHDEAWVEANIIMAIILGYKFDEWGNTNLEDVHDRFRELAFPPDFRGNEEMRAMLDAILREDEDEDKMKGLEEFLEVMVGKAYYHQSDKGDNEDFACRATLIKWIYEYDFVNDWPRLPTVQALLEVKARIDAKQEENKPPQRFLY</sequence>
<proteinExistence type="predicted"/>
<feature type="chain" id="PRO_5020035618" evidence="2">
    <location>
        <begin position="30"/>
        <end position="431"/>
    </location>
</feature>
<dbReference type="PANTHER" id="PTHR36776:SF1">
    <property type="entry name" value="EXPRESSED PROTEIN"/>
    <property type="match status" value="1"/>
</dbReference>
<protein>
    <submittedName>
        <fullName evidence="3">Uncharacterized protein</fullName>
    </submittedName>
</protein>
<dbReference type="Proteomes" id="UP000355283">
    <property type="component" value="Unassembled WGS sequence"/>
</dbReference>
<keyword evidence="2" id="KW-0732">Signal</keyword>
<reference evidence="3 4" key="1">
    <citation type="submission" date="2019-01" db="EMBL/GenBank/DDBJ databases">
        <title>Nuclear Genome Assembly of the Microalgal Biofuel strain Nannochloropsis salina CCMP1776.</title>
        <authorList>
            <person name="Hovde B."/>
        </authorList>
    </citation>
    <scope>NUCLEOTIDE SEQUENCE [LARGE SCALE GENOMIC DNA]</scope>
    <source>
        <strain evidence="3 4">CCMP1776</strain>
    </source>
</reference>
<name>A0A4D9CQH9_9STRA</name>
<accession>A0A4D9CQH9</accession>
<feature type="region of interest" description="Disordered" evidence="1">
    <location>
        <begin position="57"/>
        <end position="89"/>
    </location>
</feature>
<evidence type="ECO:0000256" key="1">
    <source>
        <dbReference type="SAM" id="MobiDB-lite"/>
    </source>
</evidence>
<evidence type="ECO:0000256" key="2">
    <source>
        <dbReference type="SAM" id="SignalP"/>
    </source>
</evidence>
<dbReference type="OrthoDB" id="41419at2759"/>
<dbReference type="PANTHER" id="PTHR36776">
    <property type="entry name" value="EXPRESSED PROTEIN"/>
    <property type="match status" value="1"/>
</dbReference>
<feature type="compositionally biased region" description="Low complexity" evidence="1">
    <location>
        <begin position="60"/>
        <end position="86"/>
    </location>
</feature>
<feature type="signal peptide" evidence="2">
    <location>
        <begin position="1"/>
        <end position="29"/>
    </location>
</feature>
<keyword evidence="4" id="KW-1185">Reference proteome</keyword>
<gene>
    <name evidence="3" type="ORF">NSK_007669</name>
</gene>
<dbReference type="EMBL" id="SDOX01000145">
    <property type="protein sequence ID" value="TFJ81026.1"/>
    <property type="molecule type" value="Genomic_DNA"/>
</dbReference>